<feature type="region of interest" description="Disordered" evidence="1">
    <location>
        <begin position="234"/>
        <end position="337"/>
    </location>
</feature>
<name>A0A9N9QR67_9CUCU</name>
<evidence type="ECO:0000313" key="4">
    <source>
        <dbReference type="Proteomes" id="UP001152799"/>
    </source>
</evidence>
<gene>
    <name evidence="3" type="ORF">CEUTPL_LOCUS10211</name>
</gene>
<feature type="compositionally biased region" description="Acidic residues" evidence="1">
    <location>
        <begin position="917"/>
        <end position="927"/>
    </location>
</feature>
<dbReference type="Proteomes" id="UP001152799">
    <property type="component" value="Chromosome 5"/>
</dbReference>
<dbReference type="PANTHER" id="PTHR10773:SF19">
    <property type="match status" value="1"/>
</dbReference>
<dbReference type="InterPro" id="IPR057191">
    <property type="entry name" value="DUF7869"/>
</dbReference>
<feature type="compositionally biased region" description="Low complexity" evidence="1">
    <location>
        <begin position="254"/>
        <end position="264"/>
    </location>
</feature>
<proteinExistence type="predicted"/>
<dbReference type="OrthoDB" id="6351383at2759"/>
<protein>
    <recommendedName>
        <fullName evidence="2">DUF7869 domain-containing protein</fullName>
    </recommendedName>
</protein>
<sequence length="940" mass="107625">MPDIFIRNDVAHIIKLMSSSDCSKKANSLTEPFYIRALGLLKQCNDIDDPKNILEVLFVVARSDTEGLNDAGTATNCEEKKMALTKNCDRYSRIITENIANQPEEIGHRGNRQVLPEFVSKVLKISATLPMWAASMCQYYPFSKRMGSSASSESNFNQVKNRLFSDKQLSLRADDFVLEYATEGARISKSSSSSKEKVAYFLGKKGICHTFLIMAEPRARAAKRKLFFYDTSGSENSDVYGSDDSVMDRDYVESGSSDSSSLDSSDQEDDHTVEAPIPTTTPKLASTIPARVPTAPAPAPTNPAPVPTTSRGTLPTPEKATPSRWKKSRKEWRKKDKSKIRRNLGYSYKSSKGNEISARELGAPCSCKKKCRELLRGSEMSIFKSFWDLGDYNKQNIYLYACMKALPKKRSYPKKTKNQASSRNISVEYFVKVNGEQVKICKKEFLSVHGLQKSKRRIELLYKTLSSGGLVTPEKDKRGIHKNRPNKTSYERLESVRNHIEAIPKYTSHYSRQKNPGKVFIDHDLNISKLYKDYFIDWCEERGLTPVSEDKYRRIFCTEYNIGFRLPKSDTCSTCDMLRIKIDDPSADAQEINRNKVKLELHQRRAEAMQHSLKTEIENAKTNGDTFVITFDLQQALPVPNLTVGPAFYLRKAWVYNLGIHDCVTGKGYMYMWPENVAKRGSDEIASIVYKHLRENTTRGSNKNLIVYTDNCSGQNKNWTIMCLWQQLVIDGWFKSVEHRFLVVGHTHLPCDRDFALIEKYKKGMKQVYEPNDWYQAVKKAKRTNPFVVTVIKQEDILSFKDLQNQIVKKSVLDDKEKLKFSQVSHFKLCQEDPNKMFVKHVINEDFRSVTMKKRGMRNNISLTLRDLKRKYKELLPLNEKKISNLSELVKFIPPAYIHFYQEIGACNVVEHPNSEENVEDLDVDSDQENKSDDDGDAYE</sequence>
<dbReference type="PANTHER" id="PTHR10773">
    <property type="entry name" value="DNA-DIRECTED RNA POLYMERASES I, II, AND III SUBUNIT RPABC2"/>
    <property type="match status" value="1"/>
</dbReference>
<evidence type="ECO:0000256" key="1">
    <source>
        <dbReference type="SAM" id="MobiDB-lite"/>
    </source>
</evidence>
<feature type="region of interest" description="Disordered" evidence="1">
    <location>
        <begin position="915"/>
        <end position="940"/>
    </location>
</feature>
<organism evidence="3 4">
    <name type="scientific">Ceutorhynchus assimilis</name>
    <name type="common">cabbage seed weevil</name>
    <dbReference type="NCBI Taxonomy" id="467358"/>
    <lineage>
        <taxon>Eukaryota</taxon>
        <taxon>Metazoa</taxon>
        <taxon>Ecdysozoa</taxon>
        <taxon>Arthropoda</taxon>
        <taxon>Hexapoda</taxon>
        <taxon>Insecta</taxon>
        <taxon>Pterygota</taxon>
        <taxon>Neoptera</taxon>
        <taxon>Endopterygota</taxon>
        <taxon>Coleoptera</taxon>
        <taxon>Polyphaga</taxon>
        <taxon>Cucujiformia</taxon>
        <taxon>Curculionidae</taxon>
        <taxon>Ceutorhynchinae</taxon>
        <taxon>Ceutorhynchus</taxon>
    </lineage>
</organism>
<feature type="compositionally biased region" description="Pro residues" evidence="1">
    <location>
        <begin position="295"/>
        <end position="306"/>
    </location>
</feature>
<keyword evidence="4" id="KW-1185">Reference proteome</keyword>
<dbReference type="EMBL" id="OU892281">
    <property type="protein sequence ID" value="CAG9769709.1"/>
    <property type="molecule type" value="Genomic_DNA"/>
</dbReference>
<reference evidence="3" key="1">
    <citation type="submission" date="2022-01" db="EMBL/GenBank/DDBJ databases">
        <authorList>
            <person name="King R."/>
        </authorList>
    </citation>
    <scope>NUCLEOTIDE SEQUENCE</scope>
</reference>
<evidence type="ECO:0000259" key="2">
    <source>
        <dbReference type="Pfam" id="PF25273"/>
    </source>
</evidence>
<dbReference type="AlphaFoldDB" id="A0A9N9QR67"/>
<feature type="domain" description="DUF7869" evidence="2">
    <location>
        <begin position="667"/>
        <end position="823"/>
    </location>
</feature>
<evidence type="ECO:0000313" key="3">
    <source>
        <dbReference type="EMBL" id="CAG9769709.1"/>
    </source>
</evidence>
<accession>A0A9N9QR67</accession>
<dbReference type="Pfam" id="PF25273">
    <property type="entry name" value="DUF7869"/>
    <property type="match status" value="1"/>
</dbReference>
<feature type="compositionally biased region" description="Basic residues" evidence="1">
    <location>
        <begin position="324"/>
        <end position="337"/>
    </location>
</feature>